<dbReference type="CDD" id="cd04301">
    <property type="entry name" value="NAT_SF"/>
    <property type="match status" value="1"/>
</dbReference>
<evidence type="ECO:0000313" key="2">
    <source>
        <dbReference type="EMBL" id="GIG91113.1"/>
    </source>
</evidence>
<dbReference type="InterPro" id="IPR000182">
    <property type="entry name" value="GNAT_dom"/>
</dbReference>
<name>A0ABQ4E8S9_9ACTN</name>
<evidence type="ECO:0000259" key="1">
    <source>
        <dbReference type="PROSITE" id="PS51186"/>
    </source>
</evidence>
<reference evidence="2 3" key="1">
    <citation type="submission" date="2021-01" db="EMBL/GenBank/DDBJ databases">
        <title>Whole genome shotgun sequence of Plantactinospora endophytica NBRC 110450.</title>
        <authorList>
            <person name="Komaki H."/>
            <person name="Tamura T."/>
        </authorList>
    </citation>
    <scope>NUCLEOTIDE SEQUENCE [LARGE SCALE GENOMIC DNA]</scope>
    <source>
        <strain evidence="2 3">NBRC 110450</strain>
    </source>
</reference>
<dbReference type="SUPFAM" id="SSF55729">
    <property type="entry name" value="Acyl-CoA N-acyltransferases (Nat)"/>
    <property type="match status" value="1"/>
</dbReference>
<accession>A0ABQ4E8S9</accession>
<dbReference type="PROSITE" id="PS51186">
    <property type="entry name" value="GNAT"/>
    <property type="match status" value="1"/>
</dbReference>
<keyword evidence="3" id="KW-1185">Reference proteome</keyword>
<comment type="caution">
    <text evidence="2">The sequence shown here is derived from an EMBL/GenBank/DDBJ whole genome shotgun (WGS) entry which is preliminary data.</text>
</comment>
<sequence length="665" mass="73360">MAAVELGNKARATLGHMPFAGYRDAAEKGTLLLAYAGEQIIGYALYGLTSRRVRLTHLCVDPHWHGYGIARLLVDWVSDHHSDYPGILAKCRDSYNLGDMWIKLRFTPLSQRPGRSRARHLLTSWWRDHGQPNLFTRDDDSVLARAAVDLNVLRDLADEERSDAVESRALVGDQFADRLELVRTGALDSEVNSMEGPLRARCITAAQSFTPPPRVDHGQLKQVRADLLAAVHLVDPKYPCTDQDRYDLEHVCEAIALGLKLFVTRDEHLTSILGPPAQRQHGLRILRPLEVLIHIDELARAEAYQPAALLGTRYRRQLLGIAAEDDLAGLVNSAAGERRRDLRNTNREMALAGCDRAGIYDPDGRLVAVIAARPENGALTVPLARVATIGLADTLARQLLFQLRQKARAAGSPIIKITDRYVSAALRLAAFQDGFYQHDEQLYAFVIDVCGPAGQVEQQAVAAARQAGVPVPAPLGSDMPAVAAAELERIWWPAKITDSALLTYLIPIRQAYSADLLGVPGGLLPRHDNLGLAREHVYYRSPRGTRPRHPARLLWYMSRSGPATAYPAAVIACSQLDLAEIGAPEDFHARFQHLGVWDGHQLHNVAHNGQVQALRFTNTELLTHISSQRLQVLAAAHQQRGVPPPGPLRIPPGLFAALYQEGRRQ</sequence>
<dbReference type="InterPro" id="IPR016181">
    <property type="entry name" value="Acyl_CoA_acyltransferase"/>
</dbReference>
<feature type="domain" description="N-acetyltransferase" evidence="1">
    <location>
        <begin position="1"/>
        <end position="155"/>
    </location>
</feature>
<proteinExistence type="predicted"/>
<evidence type="ECO:0000313" key="3">
    <source>
        <dbReference type="Proteomes" id="UP000646749"/>
    </source>
</evidence>
<dbReference type="EMBL" id="BONW01000033">
    <property type="protein sequence ID" value="GIG91113.1"/>
    <property type="molecule type" value="Genomic_DNA"/>
</dbReference>
<dbReference type="Proteomes" id="UP000646749">
    <property type="component" value="Unassembled WGS sequence"/>
</dbReference>
<protein>
    <recommendedName>
        <fullName evidence="1">N-acetyltransferase domain-containing protein</fullName>
    </recommendedName>
</protein>
<gene>
    <name evidence="2" type="ORF">Pen02_60490</name>
</gene>
<dbReference type="Gene3D" id="3.40.630.30">
    <property type="match status" value="1"/>
</dbReference>
<organism evidence="2 3">
    <name type="scientific">Plantactinospora endophytica</name>
    <dbReference type="NCBI Taxonomy" id="673535"/>
    <lineage>
        <taxon>Bacteria</taxon>
        <taxon>Bacillati</taxon>
        <taxon>Actinomycetota</taxon>
        <taxon>Actinomycetes</taxon>
        <taxon>Micromonosporales</taxon>
        <taxon>Micromonosporaceae</taxon>
        <taxon>Plantactinospora</taxon>
    </lineage>
</organism>
<dbReference type="Pfam" id="PF13673">
    <property type="entry name" value="Acetyltransf_10"/>
    <property type="match status" value="1"/>
</dbReference>